<keyword evidence="3" id="KW-1185">Reference proteome</keyword>
<protein>
    <submittedName>
        <fullName evidence="2">Uncharacterized protein</fullName>
    </submittedName>
</protein>
<dbReference type="Proteomes" id="UP000324222">
    <property type="component" value="Unassembled WGS sequence"/>
</dbReference>
<evidence type="ECO:0000256" key="1">
    <source>
        <dbReference type="SAM" id="Phobius"/>
    </source>
</evidence>
<reference evidence="2 3" key="1">
    <citation type="submission" date="2019-05" db="EMBL/GenBank/DDBJ databases">
        <title>Another draft genome of Portunus trituberculatus and its Hox gene families provides insights of decapod evolution.</title>
        <authorList>
            <person name="Jeong J.-H."/>
            <person name="Song I."/>
            <person name="Kim S."/>
            <person name="Choi T."/>
            <person name="Kim D."/>
            <person name="Ryu S."/>
            <person name="Kim W."/>
        </authorList>
    </citation>
    <scope>NUCLEOTIDE SEQUENCE [LARGE SCALE GENOMIC DNA]</scope>
    <source>
        <tissue evidence="2">Muscle</tissue>
    </source>
</reference>
<evidence type="ECO:0000313" key="2">
    <source>
        <dbReference type="EMBL" id="MPC07445.1"/>
    </source>
</evidence>
<dbReference type="EMBL" id="VSRR010000001">
    <property type="protein sequence ID" value="MPC07445.1"/>
    <property type="molecule type" value="Genomic_DNA"/>
</dbReference>
<gene>
    <name evidence="2" type="ORF">E2C01_000007</name>
</gene>
<accession>A0A5B7CDQ5</accession>
<organism evidence="2 3">
    <name type="scientific">Portunus trituberculatus</name>
    <name type="common">Swimming crab</name>
    <name type="synonym">Neptunus trituberculatus</name>
    <dbReference type="NCBI Taxonomy" id="210409"/>
    <lineage>
        <taxon>Eukaryota</taxon>
        <taxon>Metazoa</taxon>
        <taxon>Ecdysozoa</taxon>
        <taxon>Arthropoda</taxon>
        <taxon>Crustacea</taxon>
        <taxon>Multicrustacea</taxon>
        <taxon>Malacostraca</taxon>
        <taxon>Eumalacostraca</taxon>
        <taxon>Eucarida</taxon>
        <taxon>Decapoda</taxon>
        <taxon>Pleocyemata</taxon>
        <taxon>Brachyura</taxon>
        <taxon>Eubrachyura</taxon>
        <taxon>Portunoidea</taxon>
        <taxon>Portunidae</taxon>
        <taxon>Portuninae</taxon>
        <taxon>Portunus</taxon>
    </lineage>
</organism>
<keyword evidence="1" id="KW-0812">Transmembrane</keyword>
<keyword evidence="1" id="KW-0472">Membrane</keyword>
<comment type="caution">
    <text evidence="2">The sequence shown here is derived from an EMBL/GenBank/DDBJ whole genome shotgun (WGS) entry which is preliminary data.</text>
</comment>
<dbReference type="AlphaFoldDB" id="A0A5B7CDQ5"/>
<proteinExistence type="predicted"/>
<evidence type="ECO:0000313" key="3">
    <source>
        <dbReference type="Proteomes" id="UP000324222"/>
    </source>
</evidence>
<feature type="transmembrane region" description="Helical" evidence="1">
    <location>
        <begin position="79"/>
        <end position="98"/>
    </location>
</feature>
<keyword evidence="1" id="KW-1133">Transmembrane helix</keyword>
<name>A0A5B7CDQ5_PORTR</name>
<sequence length="158" mass="17324">MAVVHEGQGRMSSSCDSSLSGACWEAKTPRGGRQNGRGVIQDWRSAEDCSEADMGQPSGDSGGQNRCSNAVNKARRKKLCLIGIGLVVLTLVFQNVLWELPEDYGMFRRALQWSYDVTHGLQKLTEVNEEVQLAGDVLRIQSAIHLTPVSQQTPALEH</sequence>